<evidence type="ECO:0000256" key="6">
    <source>
        <dbReference type="ARBA" id="ARBA00022989"/>
    </source>
</evidence>
<dbReference type="InterPro" id="IPR051163">
    <property type="entry name" value="Sodium:Solute_Symporter_SSF"/>
</dbReference>
<evidence type="ECO:0000256" key="1">
    <source>
        <dbReference type="ARBA" id="ARBA00004651"/>
    </source>
</evidence>
<feature type="transmembrane region" description="Helical" evidence="12">
    <location>
        <begin position="12"/>
        <end position="31"/>
    </location>
</feature>
<comment type="subcellular location">
    <subcellularLocation>
        <location evidence="1">Cell membrane</location>
        <topology evidence="1">Multi-pass membrane protein</topology>
    </subcellularLocation>
</comment>
<reference evidence="13 14" key="1">
    <citation type="journal article" date="2021" name="Elife">
        <title>Chloroplast acquisition without the gene transfer in kleptoplastic sea slugs, Plakobranchus ocellatus.</title>
        <authorList>
            <person name="Maeda T."/>
            <person name="Takahashi S."/>
            <person name="Yoshida T."/>
            <person name="Shimamura S."/>
            <person name="Takaki Y."/>
            <person name="Nagai Y."/>
            <person name="Toyoda A."/>
            <person name="Suzuki Y."/>
            <person name="Arimoto A."/>
            <person name="Ishii H."/>
            <person name="Satoh N."/>
            <person name="Nishiyama T."/>
            <person name="Hasebe M."/>
            <person name="Maruyama T."/>
            <person name="Minagawa J."/>
            <person name="Obokata J."/>
            <person name="Shigenobu S."/>
        </authorList>
    </citation>
    <scope>NUCLEOTIDE SEQUENCE [LARGE SCALE GENOMIC DNA]</scope>
</reference>
<protein>
    <submittedName>
        <fullName evidence="13">Sodium-coupled monocarboxylate transporter 1</fullName>
    </submittedName>
</protein>
<dbReference type="PANTHER" id="PTHR42985">
    <property type="entry name" value="SODIUM-COUPLED MONOCARBOXYLATE TRANSPORTER"/>
    <property type="match status" value="1"/>
</dbReference>
<dbReference type="Pfam" id="PF00474">
    <property type="entry name" value="SSF"/>
    <property type="match status" value="1"/>
</dbReference>
<accession>A0AAV4DLD4</accession>
<dbReference type="AlphaFoldDB" id="A0AAV4DLD4"/>
<dbReference type="InterPro" id="IPR001734">
    <property type="entry name" value="Na/solute_symporter"/>
</dbReference>
<dbReference type="PROSITE" id="PS50283">
    <property type="entry name" value="NA_SOLUT_SYMP_3"/>
    <property type="match status" value="1"/>
</dbReference>
<evidence type="ECO:0000256" key="9">
    <source>
        <dbReference type="ARBA" id="ARBA00023136"/>
    </source>
</evidence>
<evidence type="ECO:0000256" key="7">
    <source>
        <dbReference type="ARBA" id="ARBA00023053"/>
    </source>
</evidence>
<dbReference type="GO" id="GO:0015293">
    <property type="term" value="F:symporter activity"/>
    <property type="evidence" value="ECO:0007669"/>
    <property type="project" value="TreeGrafter"/>
</dbReference>
<feature type="transmembrane region" description="Helical" evidence="12">
    <location>
        <begin position="362"/>
        <end position="384"/>
    </location>
</feature>
<feature type="transmembrane region" description="Helical" evidence="12">
    <location>
        <begin position="52"/>
        <end position="74"/>
    </location>
</feature>
<gene>
    <name evidence="13" type="ORF">PoB_007130000</name>
</gene>
<feature type="transmembrane region" description="Helical" evidence="12">
    <location>
        <begin position="80"/>
        <end position="99"/>
    </location>
</feature>
<sequence length="562" mass="61180">MADKVSYTAVDYVAGAFMLIVPMGIGIWYALRDADKATRDEYRSEVVRLFGTFIGLLTTIFYQSIVMLSPALALQATADMPLWMSLALIGCIGTIYTAIGGFKSVIWTDVFQAVMVFVGIIAIVTKACVEVGGIGEVWRLSEEGGRTKMDKFSFDPRVRHTVWSQLIGFCLMMSTNCYAQATIQRISSMKSVGDAKVAFLLNVPFHLFYGCVNALVGLSIYAYYSHHKCDPLEAGLITNKNQLAPYFVLHAMTSIPGMAGLYLGVLCCGSLSSLSSGINAMAANTIQDILPSLLKSASEATITFVTKLLVVLYGSLAIGLAYLAQSMDGPVIQLAVAMFGAFGAPLLGIIVMGAAVPWANKFGALAGVVVSLPLNLWIAFGSVIQAAPLKTLPPITTENCFKPADMLNSSSYNALVTKETLRSVYRNVSGYSDHFGLMNHTEPSTDNSVDTFFMYDISYEWYTPIGFVCCIIVGLFVSFLTNPRPYGAGLYNRGTVSAYTDAKYIFPFLRGFWKMDDEENFDSIEKTGSSLTTGVKNGHLDIENLSPLLTEYQSNPTDKQKI</sequence>
<evidence type="ECO:0000256" key="11">
    <source>
        <dbReference type="RuleBase" id="RU362091"/>
    </source>
</evidence>
<keyword evidence="5 12" id="KW-0812">Transmembrane</keyword>
<evidence type="ECO:0000256" key="10">
    <source>
        <dbReference type="ARBA" id="ARBA00023201"/>
    </source>
</evidence>
<keyword evidence="3" id="KW-0813">Transport</keyword>
<evidence type="ECO:0000313" key="13">
    <source>
        <dbReference type="EMBL" id="GFO44795.1"/>
    </source>
</evidence>
<comment type="caution">
    <text evidence="13">The sequence shown here is derived from an EMBL/GenBank/DDBJ whole genome shotgun (WGS) entry which is preliminary data.</text>
</comment>
<evidence type="ECO:0000256" key="12">
    <source>
        <dbReference type="SAM" id="Phobius"/>
    </source>
</evidence>
<dbReference type="Proteomes" id="UP000735302">
    <property type="component" value="Unassembled WGS sequence"/>
</dbReference>
<dbReference type="PANTHER" id="PTHR42985:SF40">
    <property type="entry name" value="LD47995P-RELATED"/>
    <property type="match status" value="1"/>
</dbReference>
<evidence type="ECO:0000256" key="4">
    <source>
        <dbReference type="ARBA" id="ARBA00022475"/>
    </source>
</evidence>
<dbReference type="NCBIfam" id="TIGR00813">
    <property type="entry name" value="sss"/>
    <property type="match status" value="1"/>
</dbReference>
<keyword evidence="4" id="KW-1003">Cell membrane</keyword>
<comment type="similarity">
    <text evidence="2 11">Belongs to the sodium:solute symporter (SSF) (TC 2.A.21) family.</text>
</comment>
<feature type="transmembrane region" description="Helical" evidence="12">
    <location>
        <begin position="244"/>
        <end position="271"/>
    </location>
</feature>
<feature type="transmembrane region" description="Helical" evidence="12">
    <location>
        <begin position="461"/>
        <end position="480"/>
    </location>
</feature>
<dbReference type="InterPro" id="IPR038377">
    <property type="entry name" value="Na/Glc_symporter_sf"/>
</dbReference>
<evidence type="ECO:0000256" key="5">
    <source>
        <dbReference type="ARBA" id="ARBA00022692"/>
    </source>
</evidence>
<feature type="transmembrane region" description="Helical" evidence="12">
    <location>
        <begin position="162"/>
        <end position="179"/>
    </location>
</feature>
<feature type="transmembrane region" description="Helical" evidence="12">
    <location>
        <begin position="304"/>
        <end position="325"/>
    </location>
</feature>
<keyword evidence="8" id="KW-0406">Ion transport</keyword>
<keyword evidence="10" id="KW-0739">Sodium transport</keyword>
<dbReference type="GO" id="GO:0005886">
    <property type="term" value="C:plasma membrane"/>
    <property type="evidence" value="ECO:0007669"/>
    <property type="project" value="UniProtKB-SubCell"/>
</dbReference>
<feature type="transmembrane region" description="Helical" evidence="12">
    <location>
        <begin position="106"/>
        <end position="124"/>
    </location>
</feature>
<dbReference type="GO" id="GO:0006814">
    <property type="term" value="P:sodium ion transport"/>
    <property type="evidence" value="ECO:0007669"/>
    <property type="project" value="UniProtKB-KW"/>
</dbReference>
<organism evidence="13 14">
    <name type="scientific">Plakobranchus ocellatus</name>
    <dbReference type="NCBI Taxonomy" id="259542"/>
    <lineage>
        <taxon>Eukaryota</taxon>
        <taxon>Metazoa</taxon>
        <taxon>Spiralia</taxon>
        <taxon>Lophotrochozoa</taxon>
        <taxon>Mollusca</taxon>
        <taxon>Gastropoda</taxon>
        <taxon>Heterobranchia</taxon>
        <taxon>Euthyneura</taxon>
        <taxon>Panpulmonata</taxon>
        <taxon>Sacoglossa</taxon>
        <taxon>Placobranchoidea</taxon>
        <taxon>Plakobranchidae</taxon>
        <taxon>Plakobranchus</taxon>
    </lineage>
</organism>
<proteinExistence type="inferred from homology"/>
<feature type="transmembrane region" description="Helical" evidence="12">
    <location>
        <begin position="331"/>
        <end position="355"/>
    </location>
</feature>
<evidence type="ECO:0000256" key="3">
    <source>
        <dbReference type="ARBA" id="ARBA00022448"/>
    </source>
</evidence>
<keyword evidence="9 12" id="KW-0472">Membrane</keyword>
<dbReference type="Gene3D" id="1.20.1730.10">
    <property type="entry name" value="Sodium/glucose cotransporter"/>
    <property type="match status" value="1"/>
</dbReference>
<dbReference type="EMBL" id="BLXT01007982">
    <property type="protein sequence ID" value="GFO44795.1"/>
    <property type="molecule type" value="Genomic_DNA"/>
</dbReference>
<feature type="transmembrane region" description="Helical" evidence="12">
    <location>
        <begin position="199"/>
        <end position="224"/>
    </location>
</feature>
<keyword evidence="14" id="KW-1185">Reference proteome</keyword>
<evidence type="ECO:0000256" key="2">
    <source>
        <dbReference type="ARBA" id="ARBA00006434"/>
    </source>
</evidence>
<keyword evidence="7" id="KW-0915">Sodium</keyword>
<evidence type="ECO:0000256" key="8">
    <source>
        <dbReference type="ARBA" id="ARBA00023065"/>
    </source>
</evidence>
<keyword evidence="6 12" id="KW-1133">Transmembrane helix</keyword>
<name>A0AAV4DLD4_9GAST</name>
<evidence type="ECO:0000313" key="14">
    <source>
        <dbReference type="Proteomes" id="UP000735302"/>
    </source>
</evidence>